<name>A0ACD3ABZ4_9AGAR</name>
<evidence type="ECO:0000313" key="2">
    <source>
        <dbReference type="Proteomes" id="UP000308600"/>
    </source>
</evidence>
<reference evidence="1 2" key="1">
    <citation type="journal article" date="2019" name="Nat. Ecol. Evol.">
        <title>Megaphylogeny resolves global patterns of mushroom evolution.</title>
        <authorList>
            <person name="Varga T."/>
            <person name="Krizsan K."/>
            <person name="Foldi C."/>
            <person name="Dima B."/>
            <person name="Sanchez-Garcia M."/>
            <person name="Sanchez-Ramirez S."/>
            <person name="Szollosi G.J."/>
            <person name="Szarkandi J.G."/>
            <person name="Papp V."/>
            <person name="Albert L."/>
            <person name="Andreopoulos W."/>
            <person name="Angelini C."/>
            <person name="Antonin V."/>
            <person name="Barry K.W."/>
            <person name="Bougher N.L."/>
            <person name="Buchanan P."/>
            <person name="Buyck B."/>
            <person name="Bense V."/>
            <person name="Catcheside P."/>
            <person name="Chovatia M."/>
            <person name="Cooper J."/>
            <person name="Damon W."/>
            <person name="Desjardin D."/>
            <person name="Finy P."/>
            <person name="Geml J."/>
            <person name="Haridas S."/>
            <person name="Hughes K."/>
            <person name="Justo A."/>
            <person name="Karasinski D."/>
            <person name="Kautmanova I."/>
            <person name="Kiss B."/>
            <person name="Kocsube S."/>
            <person name="Kotiranta H."/>
            <person name="LaButti K.M."/>
            <person name="Lechner B.E."/>
            <person name="Liimatainen K."/>
            <person name="Lipzen A."/>
            <person name="Lukacs Z."/>
            <person name="Mihaltcheva S."/>
            <person name="Morgado L.N."/>
            <person name="Niskanen T."/>
            <person name="Noordeloos M.E."/>
            <person name="Ohm R.A."/>
            <person name="Ortiz-Santana B."/>
            <person name="Ovrebo C."/>
            <person name="Racz N."/>
            <person name="Riley R."/>
            <person name="Savchenko A."/>
            <person name="Shiryaev A."/>
            <person name="Soop K."/>
            <person name="Spirin V."/>
            <person name="Szebenyi C."/>
            <person name="Tomsovsky M."/>
            <person name="Tulloss R.E."/>
            <person name="Uehling J."/>
            <person name="Grigoriev I.V."/>
            <person name="Vagvolgyi C."/>
            <person name="Papp T."/>
            <person name="Martin F.M."/>
            <person name="Miettinen O."/>
            <person name="Hibbett D.S."/>
            <person name="Nagy L.G."/>
        </authorList>
    </citation>
    <scope>NUCLEOTIDE SEQUENCE [LARGE SCALE GENOMIC DNA]</scope>
    <source>
        <strain evidence="1 2">NL-1719</strain>
    </source>
</reference>
<dbReference type="Proteomes" id="UP000308600">
    <property type="component" value="Unassembled WGS sequence"/>
</dbReference>
<evidence type="ECO:0000313" key="1">
    <source>
        <dbReference type="EMBL" id="TFK63106.1"/>
    </source>
</evidence>
<accession>A0ACD3ABZ4</accession>
<sequence length="53" mass="5977">MTTQVEYRQLGKTGLRVSNPMVGAMSFGSAKWSPWVIEEEKSFEILKAAWDKG</sequence>
<proteinExistence type="predicted"/>
<keyword evidence="2" id="KW-1185">Reference proteome</keyword>
<feature type="non-terminal residue" evidence="1">
    <location>
        <position position="53"/>
    </location>
</feature>
<protein>
    <submittedName>
        <fullName evidence="1">Uncharacterized protein</fullName>
    </submittedName>
</protein>
<gene>
    <name evidence="1" type="ORF">BDN72DRAFT_776289</name>
</gene>
<dbReference type="EMBL" id="ML208540">
    <property type="protein sequence ID" value="TFK63106.1"/>
    <property type="molecule type" value="Genomic_DNA"/>
</dbReference>
<organism evidence="1 2">
    <name type="scientific">Pluteus cervinus</name>
    <dbReference type="NCBI Taxonomy" id="181527"/>
    <lineage>
        <taxon>Eukaryota</taxon>
        <taxon>Fungi</taxon>
        <taxon>Dikarya</taxon>
        <taxon>Basidiomycota</taxon>
        <taxon>Agaricomycotina</taxon>
        <taxon>Agaricomycetes</taxon>
        <taxon>Agaricomycetidae</taxon>
        <taxon>Agaricales</taxon>
        <taxon>Pluteineae</taxon>
        <taxon>Pluteaceae</taxon>
        <taxon>Pluteus</taxon>
    </lineage>
</organism>